<feature type="compositionally biased region" description="Basic and acidic residues" evidence="6">
    <location>
        <begin position="244"/>
        <end position="256"/>
    </location>
</feature>
<comment type="subcellular location">
    <subcellularLocation>
        <location evidence="1">Nucleus</location>
    </subcellularLocation>
</comment>
<reference evidence="8" key="1">
    <citation type="submission" date="2021-02" db="EMBL/GenBank/DDBJ databases">
        <authorList>
            <person name="Dougan E. K."/>
            <person name="Rhodes N."/>
            <person name="Thang M."/>
            <person name="Chan C."/>
        </authorList>
    </citation>
    <scope>NUCLEOTIDE SEQUENCE</scope>
</reference>
<keyword evidence="2" id="KW-0805">Transcription regulation</keyword>
<dbReference type="GO" id="GO:0003700">
    <property type="term" value="F:DNA-binding transcription factor activity"/>
    <property type="evidence" value="ECO:0007669"/>
    <property type="project" value="InterPro"/>
</dbReference>
<comment type="caution">
    <text evidence="8">The sequence shown here is derived from an EMBL/GenBank/DDBJ whole genome shotgun (WGS) entry which is preliminary data.</text>
</comment>
<feature type="region of interest" description="Disordered" evidence="6">
    <location>
        <begin position="430"/>
        <end position="471"/>
    </location>
</feature>
<feature type="region of interest" description="Disordered" evidence="6">
    <location>
        <begin position="237"/>
        <end position="264"/>
    </location>
</feature>
<evidence type="ECO:0000256" key="1">
    <source>
        <dbReference type="ARBA" id="ARBA00004123"/>
    </source>
</evidence>
<dbReference type="GO" id="GO:0003677">
    <property type="term" value="F:DNA binding"/>
    <property type="evidence" value="ECO:0007669"/>
    <property type="project" value="UniProtKB-KW"/>
</dbReference>
<evidence type="ECO:0000256" key="3">
    <source>
        <dbReference type="ARBA" id="ARBA00023125"/>
    </source>
</evidence>
<evidence type="ECO:0000313" key="8">
    <source>
        <dbReference type="EMBL" id="CAE7514405.1"/>
    </source>
</evidence>
<dbReference type="Gene3D" id="1.20.5.2050">
    <property type="match status" value="2"/>
</dbReference>
<feature type="region of interest" description="Disordered" evidence="6">
    <location>
        <begin position="814"/>
        <end position="841"/>
    </location>
</feature>
<name>A0A812TAT4_9DINO</name>
<dbReference type="Proteomes" id="UP000604046">
    <property type="component" value="Unassembled WGS sequence"/>
</dbReference>
<dbReference type="AlphaFoldDB" id="A0A812TAT4"/>
<evidence type="ECO:0000256" key="4">
    <source>
        <dbReference type="ARBA" id="ARBA00023163"/>
    </source>
</evidence>
<dbReference type="InterPro" id="IPR001471">
    <property type="entry name" value="AP2/ERF_dom"/>
</dbReference>
<keyword evidence="4" id="KW-0804">Transcription</keyword>
<evidence type="ECO:0000259" key="7">
    <source>
        <dbReference type="PROSITE" id="PS51032"/>
    </source>
</evidence>
<keyword evidence="9" id="KW-1185">Reference proteome</keyword>
<protein>
    <recommendedName>
        <fullName evidence="7">AP2/ERF domain-containing protein</fullName>
    </recommendedName>
</protein>
<gene>
    <name evidence="8" type="ORF">SNAT2548_LOCUS28794</name>
</gene>
<dbReference type="OrthoDB" id="423214at2759"/>
<accession>A0A812TAT4</accession>
<dbReference type="EMBL" id="CAJNDS010002531">
    <property type="protein sequence ID" value="CAE7514405.1"/>
    <property type="molecule type" value="Genomic_DNA"/>
</dbReference>
<evidence type="ECO:0000256" key="2">
    <source>
        <dbReference type="ARBA" id="ARBA00023015"/>
    </source>
</evidence>
<sequence>MAISPSRRLRLHARKYHRLAHKSQVISKYSQKAEHFDKAAVRKHAAHIAAWIAYGPEGRIPDVEELELLKKFIDKVGAGLLPSRLNEVLPDAQAVLRMVSTGQVGEGWTRAERKLQKSLRKFRCCRELADKAAIKQAADEKVEEVIIVSDTDAAETGPQPEEAVLLHVDEDDDLETTAASEQHLQLVSKMNEWGFLDDAQRVERVQQAEAAARRRRKNVSQEELAEVINTAAAALAAPRRRATRREVDSEGSEEAKTATQPQGPKFDLQRRVRALLLDALKLWRTKQYDRSAIAHVLDFVQMKISKFEDNVGEIGGAAAGKAWLSIKDAVEEMLQGVSAVGEPESEDRVVEAAFRKRRLERQSGIRGINWDRLRMCWRVWWFEAGKRPQRSFPATNFLKQGLSEEEAVEAALQEVKAFRQELERQGKLQPPKLTSPAISPVRGVAHDKESGSWKVQLTDPSTKKRVHGGSFQTQEEAEAKAQEMGKKLGLSVESGLVPVRKFSELRRFEKLGPQKGVKWDIKEQCWHARCTIGLKHKHLRARPKDFSKLEVEKSWNQAVAWRQQQEQLMHEAEHRDKEHASGTVHKPLPATMPTDFAKVLVSLISKYSQKAEHFDKAAVRKHAAHVAAWIAYGPEGRIPEVEELELLKTFIDKLGAGLLPSRLNEVLPDAQAVLRMVSIGQVGEGWTRAERKLQASLRKFRCCRELADKAAAKQAADEKVDEIVMVSDSDAAETGPQPEAAVLLHVDEDDDLETTASEQHLQLVSKMNEWGFLDDAQRVERVQQAEGAARRRRKNVSREELAEVLNTAAAALAAPRRRATRREVDSEGSEEAKTATQPQGPKFDLQRRVRALLLDALNLWRTKQYGCSAIAHVLDFVQVKISKFEDTVGEIGGAAAGKAWLSIKDAVEEMLQQVSAVGATDSEDRVVEAAHRTGRLERQSGIQGITWQRQAMCWNLNLYEDGKRRRLCFPATKFLRQGLCEEKAVEAALKEVQAFREELVQQGKLQPPKLTSPASSHVRGVVHDEAGGRWQVRLTDPSTKRRVRGGTFQTQEEAEAKAREMAKKLGIAVESKLVPVKKLSELRRFEKLAPQKGVNWDIKEQCWHAQCIVGAKNKHLRARPKDFSKLELEKSWNQAVAWRQQQKQLLHARSGAPSKQPPM</sequence>
<evidence type="ECO:0000256" key="6">
    <source>
        <dbReference type="SAM" id="MobiDB-lite"/>
    </source>
</evidence>
<evidence type="ECO:0000313" key="9">
    <source>
        <dbReference type="Proteomes" id="UP000604046"/>
    </source>
</evidence>
<feature type="compositionally biased region" description="Basic and acidic residues" evidence="6">
    <location>
        <begin position="821"/>
        <end position="833"/>
    </location>
</feature>
<keyword evidence="5" id="KW-0539">Nucleus</keyword>
<keyword evidence="3" id="KW-0238">DNA-binding</keyword>
<proteinExistence type="predicted"/>
<dbReference type="GO" id="GO:0005634">
    <property type="term" value="C:nucleus"/>
    <property type="evidence" value="ECO:0007669"/>
    <property type="project" value="UniProtKB-SubCell"/>
</dbReference>
<evidence type="ECO:0000256" key="5">
    <source>
        <dbReference type="ARBA" id="ARBA00023242"/>
    </source>
</evidence>
<dbReference type="PROSITE" id="PS51032">
    <property type="entry name" value="AP2_ERF"/>
    <property type="match status" value="1"/>
</dbReference>
<organism evidence="8 9">
    <name type="scientific">Symbiodinium natans</name>
    <dbReference type="NCBI Taxonomy" id="878477"/>
    <lineage>
        <taxon>Eukaryota</taxon>
        <taxon>Sar</taxon>
        <taxon>Alveolata</taxon>
        <taxon>Dinophyceae</taxon>
        <taxon>Suessiales</taxon>
        <taxon>Symbiodiniaceae</taxon>
        <taxon>Symbiodinium</taxon>
    </lineage>
</organism>
<feature type="domain" description="AP2/ERF" evidence="7">
    <location>
        <begin position="1017"/>
        <end position="1054"/>
    </location>
</feature>